<keyword evidence="5" id="KW-1185">Reference proteome</keyword>
<feature type="compositionally biased region" description="Acidic residues" evidence="3">
    <location>
        <begin position="192"/>
        <end position="221"/>
    </location>
</feature>
<dbReference type="Pfam" id="PF00956">
    <property type="entry name" value="NAP"/>
    <property type="match status" value="1"/>
</dbReference>
<dbReference type="InterPro" id="IPR037231">
    <property type="entry name" value="NAP-like_sf"/>
</dbReference>
<evidence type="ECO:0000313" key="4">
    <source>
        <dbReference type="EMBL" id="RNA27948.1"/>
    </source>
</evidence>
<evidence type="ECO:0000313" key="5">
    <source>
        <dbReference type="Proteomes" id="UP000276133"/>
    </source>
</evidence>
<gene>
    <name evidence="4" type="ORF">BpHYR1_041817</name>
</gene>
<dbReference type="STRING" id="10195.A0A3M7RX54"/>
<dbReference type="Gene3D" id="3.30.1120.90">
    <property type="entry name" value="Nucleosome assembly protein"/>
    <property type="match status" value="1"/>
</dbReference>
<organism evidence="4 5">
    <name type="scientific">Brachionus plicatilis</name>
    <name type="common">Marine rotifer</name>
    <name type="synonym">Brachionus muelleri</name>
    <dbReference type="NCBI Taxonomy" id="10195"/>
    <lineage>
        <taxon>Eukaryota</taxon>
        <taxon>Metazoa</taxon>
        <taxon>Spiralia</taxon>
        <taxon>Gnathifera</taxon>
        <taxon>Rotifera</taxon>
        <taxon>Eurotatoria</taxon>
        <taxon>Monogononta</taxon>
        <taxon>Pseudotrocha</taxon>
        <taxon>Ploima</taxon>
        <taxon>Brachionidae</taxon>
        <taxon>Brachionus</taxon>
    </lineage>
</organism>
<dbReference type="SUPFAM" id="SSF143113">
    <property type="entry name" value="NAP-like"/>
    <property type="match status" value="1"/>
</dbReference>
<dbReference type="GO" id="GO:0006334">
    <property type="term" value="P:nucleosome assembly"/>
    <property type="evidence" value="ECO:0007669"/>
    <property type="project" value="InterPro"/>
</dbReference>
<proteinExistence type="inferred from homology"/>
<feature type="region of interest" description="Disordered" evidence="3">
    <location>
        <begin position="192"/>
        <end position="238"/>
    </location>
</feature>
<name>A0A3M7RX54_BRAPC</name>
<dbReference type="InterPro" id="IPR002164">
    <property type="entry name" value="NAP_family"/>
</dbReference>
<evidence type="ECO:0000256" key="1">
    <source>
        <dbReference type="ARBA" id="ARBA00009947"/>
    </source>
</evidence>
<reference evidence="4 5" key="1">
    <citation type="journal article" date="2018" name="Sci. Rep.">
        <title>Genomic signatures of local adaptation to the degree of environmental predictability in rotifers.</title>
        <authorList>
            <person name="Franch-Gras L."/>
            <person name="Hahn C."/>
            <person name="Garcia-Roger E.M."/>
            <person name="Carmona M.J."/>
            <person name="Serra M."/>
            <person name="Gomez A."/>
        </authorList>
    </citation>
    <scope>NUCLEOTIDE SEQUENCE [LARGE SCALE GENOMIC DNA]</scope>
    <source>
        <strain evidence="4">HYR1</strain>
    </source>
</reference>
<protein>
    <submittedName>
        <fullName evidence="4">Nucleosome assembly 1-like 1 isoform X1</fullName>
    </submittedName>
</protein>
<dbReference type="GO" id="GO:0005634">
    <property type="term" value="C:nucleus"/>
    <property type="evidence" value="ECO:0007669"/>
    <property type="project" value="InterPro"/>
</dbReference>
<dbReference type="OrthoDB" id="27325at2759"/>
<comment type="caution">
    <text evidence="4">The sequence shown here is derived from an EMBL/GenBank/DDBJ whole genome shotgun (WGS) entry which is preliminary data.</text>
</comment>
<accession>A0A3M7RX54</accession>
<feature type="compositionally biased region" description="Basic residues" evidence="3">
    <location>
        <begin position="226"/>
        <end position="238"/>
    </location>
</feature>
<dbReference type="AlphaFoldDB" id="A0A3M7RX54"/>
<evidence type="ECO:0000256" key="3">
    <source>
        <dbReference type="SAM" id="MobiDB-lite"/>
    </source>
</evidence>
<dbReference type="EMBL" id="REGN01002468">
    <property type="protein sequence ID" value="RNA27948.1"/>
    <property type="molecule type" value="Genomic_DNA"/>
</dbReference>
<dbReference type="Proteomes" id="UP000276133">
    <property type="component" value="Unassembled WGS sequence"/>
</dbReference>
<dbReference type="PANTHER" id="PTHR11875">
    <property type="entry name" value="TESTIS-SPECIFIC Y-ENCODED PROTEIN"/>
    <property type="match status" value="1"/>
</dbReference>
<evidence type="ECO:0000256" key="2">
    <source>
        <dbReference type="RuleBase" id="RU003876"/>
    </source>
</evidence>
<sequence>MKSTEIIGEAIQEHDEPILKHLRDVQVKFRDVAPYGYTLEFHFDPNEYFINSVLTKTYELTTEKDPKDPFAYDGPALYKSIGCTINWNPEKNVTMKLVKKKQKHKSSGTIRVVTKEEKQDSFFNFFESPTADGIRPSYRHILDPAYEPKEENEEQDEEDEELYEADFEIGHFFKEFLIPKAVLYYTGELVDESGYDDDDYDDQDDEENAQNDEEEEEETDDENPKPKSKKSTKKNTKA</sequence>
<comment type="similarity">
    <text evidence="1 2">Belongs to the nucleosome assembly protein (NAP) family.</text>
</comment>